<evidence type="ECO:0000313" key="1">
    <source>
        <dbReference type="EMBL" id="KAH7933663.1"/>
    </source>
</evidence>
<evidence type="ECO:0000313" key="2">
    <source>
        <dbReference type="Proteomes" id="UP000821865"/>
    </source>
</evidence>
<name>A0ACB8C497_DERSI</name>
<dbReference type="EMBL" id="CM023478">
    <property type="protein sequence ID" value="KAH7933663.1"/>
    <property type="molecule type" value="Genomic_DNA"/>
</dbReference>
<gene>
    <name evidence="1" type="ORF">HPB49_015226</name>
</gene>
<reference evidence="1" key="1">
    <citation type="submission" date="2020-05" db="EMBL/GenBank/DDBJ databases">
        <title>Large-scale comparative analyses of tick genomes elucidate their genetic diversity and vector capacities.</title>
        <authorList>
            <person name="Jia N."/>
            <person name="Wang J."/>
            <person name="Shi W."/>
            <person name="Du L."/>
            <person name="Sun Y."/>
            <person name="Zhan W."/>
            <person name="Jiang J."/>
            <person name="Wang Q."/>
            <person name="Zhang B."/>
            <person name="Ji P."/>
            <person name="Sakyi L.B."/>
            <person name="Cui X."/>
            <person name="Yuan T."/>
            <person name="Jiang B."/>
            <person name="Yang W."/>
            <person name="Lam T.T.-Y."/>
            <person name="Chang Q."/>
            <person name="Ding S."/>
            <person name="Wang X."/>
            <person name="Zhu J."/>
            <person name="Ruan X."/>
            <person name="Zhao L."/>
            <person name="Wei J."/>
            <person name="Que T."/>
            <person name="Du C."/>
            <person name="Cheng J."/>
            <person name="Dai P."/>
            <person name="Han X."/>
            <person name="Huang E."/>
            <person name="Gao Y."/>
            <person name="Liu J."/>
            <person name="Shao H."/>
            <person name="Ye R."/>
            <person name="Li L."/>
            <person name="Wei W."/>
            <person name="Wang X."/>
            <person name="Wang C."/>
            <person name="Yang T."/>
            <person name="Huo Q."/>
            <person name="Li W."/>
            <person name="Guo W."/>
            <person name="Chen H."/>
            <person name="Zhou L."/>
            <person name="Ni X."/>
            <person name="Tian J."/>
            <person name="Zhou Y."/>
            <person name="Sheng Y."/>
            <person name="Liu T."/>
            <person name="Pan Y."/>
            <person name="Xia L."/>
            <person name="Li J."/>
            <person name="Zhao F."/>
            <person name="Cao W."/>
        </authorList>
    </citation>
    <scope>NUCLEOTIDE SEQUENCE</scope>
    <source>
        <strain evidence="1">Dsil-2018</strain>
    </source>
</reference>
<protein>
    <submittedName>
        <fullName evidence="1">Uncharacterized protein</fullName>
    </submittedName>
</protein>
<sequence>MEGTPATDAELKARTPPTPAFAMQKRYHRPSPSQPPRPQPPNAGRPPKPRTWRRKRGQRSPETAGAEEFKVVVRPQDALNLQPRPVHPMNTCTLSTPSKQRALAYLNIRELRLDDARFKMAAYAPSPNCSIRGMLFNAFLYYSNTQILSEVQARNPGIDVVGPRRLGKTRHLLVAVAGTRLSRTLRYLAFTVRLFPFRDRGIACFNCRQEVHRTDACPKPCRALCRRCEDAHPASADGAPPARQPLCMCARADTTRAATVASFASCSPD</sequence>
<keyword evidence="2" id="KW-1185">Reference proteome</keyword>
<comment type="caution">
    <text evidence="1">The sequence shown here is derived from an EMBL/GenBank/DDBJ whole genome shotgun (WGS) entry which is preliminary data.</text>
</comment>
<proteinExistence type="predicted"/>
<organism evidence="1 2">
    <name type="scientific">Dermacentor silvarum</name>
    <name type="common">Tick</name>
    <dbReference type="NCBI Taxonomy" id="543639"/>
    <lineage>
        <taxon>Eukaryota</taxon>
        <taxon>Metazoa</taxon>
        <taxon>Ecdysozoa</taxon>
        <taxon>Arthropoda</taxon>
        <taxon>Chelicerata</taxon>
        <taxon>Arachnida</taxon>
        <taxon>Acari</taxon>
        <taxon>Parasitiformes</taxon>
        <taxon>Ixodida</taxon>
        <taxon>Ixodoidea</taxon>
        <taxon>Ixodidae</taxon>
        <taxon>Rhipicephalinae</taxon>
        <taxon>Dermacentor</taxon>
    </lineage>
</organism>
<accession>A0ACB8C497</accession>
<dbReference type="Proteomes" id="UP000821865">
    <property type="component" value="Chromosome 9"/>
</dbReference>